<evidence type="ECO:0000313" key="3">
    <source>
        <dbReference type="Proteomes" id="UP000836404"/>
    </source>
</evidence>
<evidence type="ECO:0000313" key="2">
    <source>
        <dbReference type="EMBL" id="CAD6946420.1"/>
    </source>
</evidence>
<feature type="chain" id="PRO_5040163210" evidence="1">
    <location>
        <begin position="27"/>
        <end position="294"/>
    </location>
</feature>
<feature type="signal peptide" evidence="1">
    <location>
        <begin position="1"/>
        <end position="26"/>
    </location>
</feature>
<dbReference type="EMBL" id="CAJHJF010004908">
    <property type="protein sequence ID" value="CAD6946420.1"/>
    <property type="molecule type" value="Genomic_DNA"/>
</dbReference>
<gene>
    <name evidence="2" type="ORF">JKILLFL_G4024</name>
</gene>
<dbReference type="AlphaFoldDB" id="A0A9N8LWG2"/>
<comment type="caution">
    <text evidence="2">The sequence shown here is derived from an EMBL/GenBank/DDBJ whole genome shotgun (WGS) entry which is preliminary data.</text>
</comment>
<name>A0A9N8LWG2_9BASI</name>
<dbReference type="Proteomes" id="UP000836404">
    <property type="component" value="Unassembled WGS sequence"/>
</dbReference>
<protein>
    <submittedName>
        <fullName evidence="2">Uncharacterized protein</fullName>
    </submittedName>
</protein>
<accession>A0A9N8LWG2</accession>
<keyword evidence="3" id="KW-1185">Reference proteome</keyword>
<sequence length="294" mass="31510">MNFFLPTALLLVSLLAIGAIPLGSQSKHMVARQAPNTVSSMYPSNQTASYNLTAWLVPITNAQATSMAGGKSLIHPTGLPGSFSITTGQHLMLIVNGYFFDIRQLNLLTVQELSSIEVYIPWVDGNNDGSTPYLYNYKGYLDQLIPTLVGNLVQSAASVPGIFDPAHAAYKAVGSSTLSFNVDFGIPGGLLGLPGLTSPVFISTFSRSTSTALTVPFMQSVMQQPMVRTNDLSTCTQTLYWFNETFADTFKVQGSLQTFSSLTSSAMSFSDAQGISGTAEWITPTQGYPCSTYA</sequence>
<proteinExistence type="predicted"/>
<reference evidence="2 3" key="1">
    <citation type="submission" date="2020-10" db="EMBL/GenBank/DDBJ databases">
        <authorList>
            <person name="Sedaghatjoo S."/>
        </authorList>
    </citation>
    <scope>NUCLEOTIDE SEQUENCE [LARGE SCALE GENOMIC DNA]</scope>
    <source>
        <strain evidence="2 3">LLFL</strain>
    </source>
</reference>
<organism evidence="2 3">
    <name type="scientific">Tilletia laevis</name>
    <dbReference type="NCBI Taxonomy" id="157183"/>
    <lineage>
        <taxon>Eukaryota</taxon>
        <taxon>Fungi</taxon>
        <taxon>Dikarya</taxon>
        <taxon>Basidiomycota</taxon>
        <taxon>Ustilaginomycotina</taxon>
        <taxon>Exobasidiomycetes</taxon>
        <taxon>Tilletiales</taxon>
        <taxon>Tilletiaceae</taxon>
        <taxon>Tilletia</taxon>
    </lineage>
</organism>
<evidence type="ECO:0000256" key="1">
    <source>
        <dbReference type="SAM" id="SignalP"/>
    </source>
</evidence>
<keyword evidence="1" id="KW-0732">Signal</keyword>